<keyword evidence="4" id="KW-1185">Reference proteome</keyword>
<dbReference type="InterPro" id="IPR003346">
    <property type="entry name" value="Transposase_20"/>
</dbReference>
<feature type="domain" description="Transposase IS116/IS110/IS902 C-terminal" evidence="2">
    <location>
        <begin position="239"/>
        <end position="320"/>
    </location>
</feature>
<dbReference type="Pfam" id="PF02371">
    <property type="entry name" value="Transposase_20"/>
    <property type="match status" value="1"/>
</dbReference>
<evidence type="ECO:0000313" key="3">
    <source>
        <dbReference type="EMBL" id="MBL1407542.1"/>
    </source>
</evidence>
<feature type="domain" description="Transposase IS110-like N-terminal" evidence="1">
    <location>
        <begin position="23"/>
        <end position="162"/>
    </location>
</feature>
<organism evidence="3 4">
    <name type="scientific">Sphingobacterium faecale</name>
    <dbReference type="NCBI Taxonomy" id="2803775"/>
    <lineage>
        <taxon>Bacteria</taxon>
        <taxon>Pseudomonadati</taxon>
        <taxon>Bacteroidota</taxon>
        <taxon>Sphingobacteriia</taxon>
        <taxon>Sphingobacteriales</taxon>
        <taxon>Sphingobacteriaceae</taxon>
        <taxon>Sphingobacterium</taxon>
    </lineage>
</organism>
<dbReference type="Pfam" id="PF01548">
    <property type="entry name" value="DEDD_Tnp_IS110"/>
    <property type="match status" value="1"/>
</dbReference>
<gene>
    <name evidence="3" type="ORF">JKG61_02125</name>
</gene>
<dbReference type="RefSeq" id="WP_202101336.1">
    <property type="nucleotide sequence ID" value="NZ_JAERTY010000001.1"/>
</dbReference>
<name>A0ABS1R0H4_9SPHI</name>
<evidence type="ECO:0000259" key="2">
    <source>
        <dbReference type="Pfam" id="PF02371"/>
    </source>
</evidence>
<sequence>MDTNIQTDPDKVTVSFSDQQIFLGIDVHKKNWNISVYIGDTFFQNFHQEANSLLLLNYLNSHFPEGHYVACYEAGFCGFSVQRELKSLGIDCIVVNPADIPQTNKGMLSKTDTSDSRRLGTALSRGLLNPIYIPDKITESDRQLIRYRRKTLTDLQKKRKILKSAFHSMGIVIPKEHDKPYWTKRFIEWIRNLNPAEISSRILISHVVDDVEFLRRRLLQINKDVRQLSSHERYKEAYSILISAPGIGIITAMTLLTEIGEIKRFDNFGKFNSFIGLCPSEFSSGETIRKGKMTSRANTALRPLLIEAAWIAIRTDPALALKFQELIKTRTKKRAIVVIARKLLSRIYHIWTNTRLYEKGILK</sequence>
<comment type="caution">
    <text evidence="3">The sequence shown here is derived from an EMBL/GenBank/DDBJ whole genome shotgun (WGS) entry which is preliminary data.</text>
</comment>
<dbReference type="Proteomes" id="UP000625283">
    <property type="component" value="Unassembled WGS sequence"/>
</dbReference>
<reference evidence="3 4" key="1">
    <citation type="submission" date="2021-01" db="EMBL/GenBank/DDBJ databases">
        <title>C459-1 draft genome sequence.</title>
        <authorList>
            <person name="Zhang X.-F."/>
        </authorList>
    </citation>
    <scope>NUCLEOTIDE SEQUENCE [LARGE SCALE GENOMIC DNA]</scope>
    <source>
        <strain evidence="4">C459-1</strain>
    </source>
</reference>
<dbReference type="InterPro" id="IPR047650">
    <property type="entry name" value="Transpos_IS110"/>
</dbReference>
<proteinExistence type="predicted"/>
<accession>A0ABS1R0H4</accession>
<evidence type="ECO:0000313" key="4">
    <source>
        <dbReference type="Proteomes" id="UP000625283"/>
    </source>
</evidence>
<dbReference type="InterPro" id="IPR002525">
    <property type="entry name" value="Transp_IS110-like_N"/>
</dbReference>
<dbReference type="PANTHER" id="PTHR33055">
    <property type="entry name" value="TRANSPOSASE FOR INSERTION SEQUENCE ELEMENT IS1111A"/>
    <property type="match status" value="1"/>
</dbReference>
<dbReference type="PANTHER" id="PTHR33055:SF3">
    <property type="entry name" value="PUTATIVE TRANSPOSASE FOR IS117-RELATED"/>
    <property type="match status" value="1"/>
</dbReference>
<protein>
    <submittedName>
        <fullName evidence="3">IS110 family transposase</fullName>
    </submittedName>
</protein>
<evidence type="ECO:0000259" key="1">
    <source>
        <dbReference type="Pfam" id="PF01548"/>
    </source>
</evidence>
<dbReference type="EMBL" id="JAERTY010000001">
    <property type="protein sequence ID" value="MBL1407542.1"/>
    <property type="molecule type" value="Genomic_DNA"/>
</dbReference>
<dbReference type="NCBIfam" id="NF033542">
    <property type="entry name" value="transpos_IS110"/>
    <property type="match status" value="1"/>
</dbReference>